<reference evidence="5 6" key="1">
    <citation type="journal article" date="2019" name="Sci. Rep.">
        <title>Comparative genomics of chytrid fungi reveal insights into the obligate biotrophic and pathogenic lifestyle of Synchytrium endobioticum.</title>
        <authorList>
            <person name="van de Vossenberg B.T.L.H."/>
            <person name="Warris S."/>
            <person name="Nguyen H.D.T."/>
            <person name="van Gent-Pelzer M.P.E."/>
            <person name="Joly D.L."/>
            <person name="van de Geest H.C."/>
            <person name="Bonants P.J.M."/>
            <person name="Smith D.S."/>
            <person name="Levesque C.A."/>
            <person name="van der Lee T.A.J."/>
        </authorList>
    </citation>
    <scope>NUCLEOTIDE SEQUENCE [LARGE SCALE GENOMIC DNA]</scope>
    <source>
        <strain evidence="5 6">CBS 675.73</strain>
    </source>
</reference>
<feature type="domain" description="GST C-terminal" evidence="4">
    <location>
        <begin position="92"/>
        <end position="225"/>
    </location>
</feature>
<dbReference type="PROSITE" id="PS50405">
    <property type="entry name" value="GST_CTER"/>
    <property type="match status" value="1"/>
</dbReference>
<dbReference type="Proteomes" id="UP000320333">
    <property type="component" value="Unassembled WGS sequence"/>
</dbReference>
<dbReference type="InterPro" id="IPR036249">
    <property type="entry name" value="Thioredoxin-like_sf"/>
</dbReference>
<evidence type="ECO:0000313" key="5">
    <source>
        <dbReference type="EMBL" id="TPX78710.1"/>
    </source>
</evidence>
<dbReference type="Pfam" id="PF00043">
    <property type="entry name" value="GST_C"/>
    <property type="match status" value="1"/>
</dbReference>
<dbReference type="InterPro" id="IPR040079">
    <property type="entry name" value="Glutathione_S-Trfase"/>
</dbReference>
<evidence type="ECO:0000256" key="2">
    <source>
        <dbReference type="RuleBase" id="RU003494"/>
    </source>
</evidence>
<dbReference type="Pfam" id="PF02798">
    <property type="entry name" value="GST_N"/>
    <property type="match status" value="1"/>
</dbReference>
<dbReference type="InterPro" id="IPR004046">
    <property type="entry name" value="GST_C"/>
</dbReference>
<dbReference type="STRING" id="246404.A0A507FT89"/>
<evidence type="ECO:0000313" key="6">
    <source>
        <dbReference type="Proteomes" id="UP000320333"/>
    </source>
</evidence>
<dbReference type="SFLD" id="SFLDG00358">
    <property type="entry name" value="Main_(cytGST)"/>
    <property type="match status" value="1"/>
</dbReference>
<sequence length="250" mass="28437">MAPQITLYTVGTPNGQKVSIALDELKIDHKVHQIQFSTNEQKEEWFLKINPNGRIPAIVDHSRGDFAVFESGAILLYLAEHHDPDHILLPEDPNQKSEAIQWLMWQMGGLGPMQGQANHFFRYAPEKIPYGIKRYQDETKRLYSVMERRFADGRDFLAGPYSVADIACFTWTAVNQWALGPDFSISDYPLVEKWLHRVAERPAVVSGMKPSTIIQDGFRSKITAAEAEARAQEAAKWILAEKEKNAEEKL</sequence>
<organism evidence="5 6">
    <name type="scientific">Chytriomyces confervae</name>
    <dbReference type="NCBI Taxonomy" id="246404"/>
    <lineage>
        <taxon>Eukaryota</taxon>
        <taxon>Fungi</taxon>
        <taxon>Fungi incertae sedis</taxon>
        <taxon>Chytridiomycota</taxon>
        <taxon>Chytridiomycota incertae sedis</taxon>
        <taxon>Chytridiomycetes</taxon>
        <taxon>Chytridiales</taxon>
        <taxon>Chytriomycetaceae</taxon>
        <taxon>Chytriomyces</taxon>
    </lineage>
</organism>
<dbReference type="SUPFAM" id="SSF47616">
    <property type="entry name" value="GST C-terminal domain-like"/>
    <property type="match status" value="1"/>
</dbReference>
<evidence type="ECO:0000256" key="1">
    <source>
        <dbReference type="ARBA" id="ARBA00007409"/>
    </source>
</evidence>
<dbReference type="OrthoDB" id="422574at2759"/>
<dbReference type="InterPro" id="IPR036282">
    <property type="entry name" value="Glutathione-S-Trfase_C_sf"/>
</dbReference>
<dbReference type="EMBL" id="QEAP01000001">
    <property type="protein sequence ID" value="TPX78710.1"/>
    <property type="molecule type" value="Genomic_DNA"/>
</dbReference>
<keyword evidence="6" id="KW-1185">Reference proteome</keyword>
<feature type="domain" description="GST N-terminal" evidence="3">
    <location>
        <begin position="2"/>
        <end position="86"/>
    </location>
</feature>
<dbReference type="AlphaFoldDB" id="A0A507FT89"/>
<comment type="caution">
    <text evidence="5">The sequence shown here is derived from an EMBL/GenBank/DDBJ whole genome shotgun (WGS) entry which is preliminary data.</text>
</comment>
<dbReference type="Gene3D" id="3.40.30.10">
    <property type="entry name" value="Glutaredoxin"/>
    <property type="match status" value="1"/>
</dbReference>
<protein>
    <recommendedName>
        <fullName evidence="7">Glutathione transferase</fullName>
    </recommendedName>
</protein>
<name>A0A507FT89_9FUNG</name>
<comment type="similarity">
    <text evidence="1 2">Belongs to the GST superfamily.</text>
</comment>
<evidence type="ECO:0008006" key="7">
    <source>
        <dbReference type="Google" id="ProtNLM"/>
    </source>
</evidence>
<dbReference type="SFLD" id="SFLDG01151">
    <property type="entry name" value="Main.2:_Nu-like"/>
    <property type="match status" value="1"/>
</dbReference>
<evidence type="ECO:0000259" key="3">
    <source>
        <dbReference type="PROSITE" id="PS50404"/>
    </source>
</evidence>
<dbReference type="PANTHER" id="PTHR44051">
    <property type="entry name" value="GLUTATHIONE S-TRANSFERASE-RELATED"/>
    <property type="match status" value="1"/>
</dbReference>
<evidence type="ECO:0000259" key="4">
    <source>
        <dbReference type="PROSITE" id="PS50405"/>
    </source>
</evidence>
<dbReference type="SFLD" id="SFLDS00019">
    <property type="entry name" value="Glutathione_Transferase_(cytos"/>
    <property type="match status" value="1"/>
</dbReference>
<dbReference type="PROSITE" id="PS50404">
    <property type="entry name" value="GST_NTER"/>
    <property type="match status" value="1"/>
</dbReference>
<dbReference type="PANTHER" id="PTHR44051:SF8">
    <property type="entry name" value="GLUTATHIONE S-TRANSFERASE GSTA"/>
    <property type="match status" value="1"/>
</dbReference>
<dbReference type="SUPFAM" id="SSF52833">
    <property type="entry name" value="Thioredoxin-like"/>
    <property type="match status" value="1"/>
</dbReference>
<dbReference type="InterPro" id="IPR010987">
    <property type="entry name" value="Glutathione-S-Trfase_C-like"/>
</dbReference>
<dbReference type="InterPro" id="IPR004045">
    <property type="entry name" value="Glutathione_S-Trfase_N"/>
</dbReference>
<dbReference type="Gene3D" id="1.20.1050.10">
    <property type="match status" value="1"/>
</dbReference>
<gene>
    <name evidence="5" type="ORF">CcCBS67573_g00083</name>
</gene>
<dbReference type="CDD" id="cd03048">
    <property type="entry name" value="GST_N_Ure2p_like"/>
    <property type="match status" value="1"/>
</dbReference>
<accession>A0A507FT89</accession>
<proteinExistence type="inferred from homology"/>